<dbReference type="PANTHER" id="PTHR38445:SF7">
    <property type="entry name" value="GNTR-FAMILY TRANSCRIPTIONAL REGULATOR"/>
    <property type="match status" value="1"/>
</dbReference>
<evidence type="ECO:0000313" key="6">
    <source>
        <dbReference type="Proteomes" id="UP000198922"/>
    </source>
</evidence>
<dbReference type="AlphaFoldDB" id="A0A1G7HLN2"/>
<proteinExistence type="predicted"/>
<dbReference type="InterPro" id="IPR000524">
    <property type="entry name" value="Tscrpt_reg_HTH_GntR"/>
</dbReference>
<evidence type="ECO:0000259" key="4">
    <source>
        <dbReference type="PROSITE" id="PS50949"/>
    </source>
</evidence>
<keyword evidence="2" id="KW-0238">DNA-binding</keyword>
<keyword evidence="6" id="KW-1185">Reference proteome</keyword>
<dbReference type="GO" id="GO:0003677">
    <property type="term" value="F:DNA binding"/>
    <property type="evidence" value="ECO:0007669"/>
    <property type="project" value="UniProtKB-KW"/>
</dbReference>
<dbReference type="InterPro" id="IPR036388">
    <property type="entry name" value="WH-like_DNA-bd_sf"/>
</dbReference>
<protein>
    <submittedName>
        <fullName evidence="5">Transcriptional regulator, GntR family</fullName>
    </submittedName>
</protein>
<dbReference type="EMBL" id="FNAT01000006">
    <property type="protein sequence ID" value="SDF01308.1"/>
    <property type="molecule type" value="Genomic_DNA"/>
</dbReference>
<gene>
    <name evidence="5" type="ORF">SAMN04488567_3210</name>
</gene>
<reference evidence="6" key="1">
    <citation type="submission" date="2016-10" db="EMBL/GenBank/DDBJ databases">
        <authorList>
            <person name="Varghese N."/>
            <person name="Submissions S."/>
        </authorList>
    </citation>
    <scope>NUCLEOTIDE SEQUENCE [LARGE SCALE GENOMIC DNA]</scope>
    <source>
        <strain evidence="6">DSM 21424</strain>
    </source>
</reference>
<dbReference type="STRING" id="521013.SAMN04488567_3210"/>
<dbReference type="GO" id="GO:0003700">
    <property type="term" value="F:DNA-binding transcription factor activity"/>
    <property type="evidence" value="ECO:0007669"/>
    <property type="project" value="InterPro"/>
</dbReference>
<dbReference type="CDD" id="cd07377">
    <property type="entry name" value="WHTH_GntR"/>
    <property type="match status" value="1"/>
</dbReference>
<evidence type="ECO:0000256" key="3">
    <source>
        <dbReference type="ARBA" id="ARBA00023163"/>
    </source>
</evidence>
<evidence type="ECO:0000256" key="1">
    <source>
        <dbReference type="ARBA" id="ARBA00023015"/>
    </source>
</evidence>
<evidence type="ECO:0000256" key="2">
    <source>
        <dbReference type="ARBA" id="ARBA00023125"/>
    </source>
</evidence>
<dbReference type="SUPFAM" id="SSF46785">
    <property type="entry name" value="Winged helix' DNA-binding domain"/>
    <property type="match status" value="1"/>
</dbReference>
<accession>A0A1G7HLN2</accession>
<dbReference type="SMART" id="SM00345">
    <property type="entry name" value="HTH_GNTR"/>
    <property type="match status" value="1"/>
</dbReference>
<dbReference type="RefSeq" id="WP_090113643.1">
    <property type="nucleotide sequence ID" value="NZ_FNAT01000006.1"/>
</dbReference>
<dbReference type="Gene3D" id="1.10.10.10">
    <property type="entry name" value="Winged helix-like DNA-binding domain superfamily/Winged helix DNA-binding domain"/>
    <property type="match status" value="1"/>
</dbReference>
<dbReference type="OrthoDB" id="9808770at2"/>
<dbReference type="Proteomes" id="UP000198922">
    <property type="component" value="Unassembled WGS sequence"/>
</dbReference>
<name>A0A1G7HLN2_9RHOB</name>
<organism evidence="5 6">
    <name type="scientific">Limimaricola pyoseonensis</name>
    <dbReference type="NCBI Taxonomy" id="521013"/>
    <lineage>
        <taxon>Bacteria</taxon>
        <taxon>Pseudomonadati</taxon>
        <taxon>Pseudomonadota</taxon>
        <taxon>Alphaproteobacteria</taxon>
        <taxon>Rhodobacterales</taxon>
        <taxon>Paracoccaceae</taxon>
        <taxon>Limimaricola</taxon>
    </lineage>
</organism>
<feature type="domain" description="HTH gntR-type" evidence="4">
    <location>
        <begin position="25"/>
        <end position="93"/>
    </location>
</feature>
<keyword evidence="1" id="KW-0805">Transcription regulation</keyword>
<sequence>MTRQDTDLEATIDRIARAIDRGASIPVSVQLRGALEYGIGTGDVAAGTRLPSVRALAARLGLSPVTVSGVYAGLREAGYIEGRVGSGTFVTGGDAAGPARRAGLQELERRIAELVRLGQGLGLSPAEIALRVSSAGASPEVAGARRLRLLMLGTFRDATAFYAEEIRPHLAPGDTISALTVEEAGATPPGGFDLVVTPRTLTGEARTLFPDLPVVGITMIPTETTRVALATLPPEAQVAAVSYFDDFLTLMKTGIMRFAPHVTQVEALVRSDPELAARLAEADVLIHSTGAEYLRAGLRPDQTAIEYRHTPDGRAIRAELLPAIAACRAGEPQQEETRLEDHR</sequence>
<evidence type="ECO:0000313" key="5">
    <source>
        <dbReference type="EMBL" id="SDF01308.1"/>
    </source>
</evidence>
<keyword evidence="3" id="KW-0804">Transcription</keyword>
<dbReference type="Pfam" id="PF00392">
    <property type="entry name" value="GntR"/>
    <property type="match status" value="1"/>
</dbReference>
<dbReference type="PROSITE" id="PS50949">
    <property type="entry name" value="HTH_GNTR"/>
    <property type="match status" value="1"/>
</dbReference>
<dbReference type="PANTHER" id="PTHR38445">
    <property type="entry name" value="HTH-TYPE TRANSCRIPTIONAL REPRESSOR YTRA"/>
    <property type="match status" value="1"/>
</dbReference>
<dbReference type="InterPro" id="IPR036390">
    <property type="entry name" value="WH_DNA-bd_sf"/>
</dbReference>